<gene>
    <name evidence="1" type="ORF">BaRGS_00033928</name>
</gene>
<keyword evidence="2" id="KW-1185">Reference proteome</keyword>
<reference evidence="1 2" key="1">
    <citation type="journal article" date="2023" name="Sci. Data">
        <title>Genome assembly of the Korean intertidal mud-creeper Batillaria attramentaria.</title>
        <authorList>
            <person name="Patra A.K."/>
            <person name="Ho P.T."/>
            <person name="Jun S."/>
            <person name="Lee S.J."/>
            <person name="Kim Y."/>
            <person name="Won Y.J."/>
        </authorList>
    </citation>
    <scope>NUCLEOTIDE SEQUENCE [LARGE SCALE GENOMIC DNA]</scope>
    <source>
        <strain evidence="1">Wonlab-2016</strain>
    </source>
</reference>
<evidence type="ECO:0000313" key="2">
    <source>
        <dbReference type="Proteomes" id="UP001519460"/>
    </source>
</evidence>
<evidence type="ECO:0000313" key="1">
    <source>
        <dbReference type="EMBL" id="KAK7474856.1"/>
    </source>
</evidence>
<evidence type="ECO:0008006" key="3">
    <source>
        <dbReference type="Google" id="ProtNLM"/>
    </source>
</evidence>
<dbReference type="AlphaFoldDB" id="A0ABD0JJM6"/>
<proteinExistence type="predicted"/>
<accession>A0ABD0JJM6</accession>
<dbReference type="EMBL" id="JACVVK020000423">
    <property type="protein sequence ID" value="KAK7474856.1"/>
    <property type="molecule type" value="Genomic_DNA"/>
</dbReference>
<sequence>MRFGGSLLSADFISRSILKGLNPIITCSRSPAPMVRLSSHRTVEPLIRDGYRCPQCHAGPETLLLLRRHFQVHRLSCLRRKGKGKMWFSSRSGGFYCLHQAGGVSTEVTGPTSIPSLCCWWVIAL</sequence>
<comment type="caution">
    <text evidence="1">The sequence shown here is derived from an EMBL/GenBank/DDBJ whole genome shotgun (WGS) entry which is preliminary data.</text>
</comment>
<name>A0ABD0JJM6_9CAEN</name>
<organism evidence="1 2">
    <name type="scientific">Batillaria attramentaria</name>
    <dbReference type="NCBI Taxonomy" id="370345"/>
    <lineage>
        <taxon>Eukaryota</taxon>
        <taxon>Metazoa</taxon>
        <taxon>Spiralia</taxon>
        <taxon>Lophotrochozoa</taxon>
        <taxon>Mollusca</taxon>
        <taxon>Gastropoda</taxon>
        <taxon>Caenogastropoda</taxon>
        <taxon>Sorbeoconcha</taxon>
        <taxon>Cerithioidea</taxon>
        <taxon>Batillariidae</taxon>
        <taxon>Batillaria</taxon>
    </lineage>
</organism>
<dbReference type="Proteomes" id="UP001519460">
    <property type="component" value="Unassembled WGS sequence"/>
</dbReference>
<protein>
    <recommendedName>
        <fullName evidence="3">C2H2-type domain-containing protein</fullName>
    </recommendedName>
</protein>